<reference evidence="2" key="1">
    <citation type="journal article" date="2023" name="Mol. Phylogenet. Evol.">
        <title>Genome-scale phylogeny and comparative genomics of the fungal order Sordariales.</title>
        <authorList>
            <person name="Hensen N."/>
            <person name="Bonometti L."/>
            <person name="Westerberg I."/>
            <person name="Brannstrom I.O."/>
            <person name="Guillou S."/>
            <person name="Cros-Aarteil S."/>
            <person name="Calhoun S."/>
            <person name="Haridas S."/>
            <person name="Kuo A."/>
            <person name="Mondo S."/>
            <person name="Pangilinan J."/>
            <person name="Riley R."/>
            <person name="LaButti K."/>
            <person name="Andreopoulos B."/>
            <person name="Lipzen A."/>
            <person name="Chen C."/>
            <person name="Yan M."/>
            <person name="Daum C."/>
            <person name="Ng V."/>
            <person name="Clum A."/>
            <person name="Steindorff A."/>
            <person name="Ohm R.A."/>
            <person name="Martin F."/>
            <person name="Silar P."/>
            <person name="Natvig D.O."/>
            <person name="Lalanne C."/>
            <person name="Gautier V."/>
            <person name="Ament-Velasquez S.L."/>
            <person name="Kruys A."/>
            <person name="Hutchinson M.I."/>
            <person name="Powell A.J."/>
            <person name="Barry K."/>
            <person name="Miller A.N."/>
            <person name="Grigoriev I.V."/>
            <person name="Debuchy R."/>
            <person name="Gladieux P."/>
            <person name="Hiltunen Thoren M."/>
            <person name="Johannesson H."/>
        </authorList>
    </citation>
    <scope>NUCLEOTIDE SEQUENCE</scope>
    <source>
        <strain evidence="2">CBS 892.96</strain>
    </source>
</reference>
<dbReference type="Proteomes" id="UP001302321">
    <property type="component" value="Unassembled WGS sequence"/>
</dbReference>
<proteinExistence type="predicted"/>
<evidence type="ECO:0000313" key="3">
    <source>
        <dbReference type="Proteomes" id="UP001302321"/>
    </source>
</evidence>
<sequence length="673" mass="74838">MMVPTVELACMEVSCQHILCSCCPIEQCWVKAFERPQSPPISARGEPIQNDERNNLQVLQTSPATTPSFQNISRLTEQTSSFSAASTSLSMPLPTTCSPRIFTSSSSSSSCPSILEDNWITTPSTSPEDTGNSEWDDNSDPIETHETGDSLPTAQMWAQLSEGKTDSALLAALERGYECWKKAPQNTANERDSDTSVGYDKNYETQGQTSGAAKSPRKRPHSEIDGDSGNDDPEERPQGGPRPNPPPINPTPPSPLLACPFWKEDSTHWKECFRYKLKRIRDVKQHLRRNHGKSYCARCGKEFEGAGPLESHYKQDEPCTKTAFRVKWLTELQKKALRESRANPKLSVEKQWYAIWDIVCPEIPKPDSPYLDSTISEDLSSFLEFFRQRGLGIIRETGESLGFHPGLMQERQLLQTFVARIYDRWASQRGHPQRTIASSPLEQESGLLQATSESDFAWIAPGILDAQEPSPSPTMIGLVTDNATEQERQINPQASVPDGFEPYEDPRSLDHSLMNTIRPSVVGMGIHSADSGMGTFDEIMIQPDDMPLVQSSNAEVDDEEQSLSLQIDFDYAHGGGLSSFDDTTGYHTGQFSESLIGDGQRAFTPTQTIFTTFGENLDLSNTQFDTIQDISLETFNVDSSGLNFSDSFYWDQNINFDGGSQAEDLCPRPTNCE</sequence>
<dbReference type="EMBL" id="MU866533">
    <property type="protein sequence ID" value="KAK4171608.1"/>
    <property type="molecule type" value="Genomic_DNA"/>
</dbReference>
<name>A0AAN7A2G5_9PEZI</name>
<dbReference type="AlphaFoldDB" id="A0AAN7A2G5"/>
<feature type="region of interest" description="Disordered" evidence="1">
    <location>
        <begin position="184"/>
        <end position="257"/>
    </location>
</feature>
<evidence type="ECO:0000313" key="2">
    <source>
        <dbReference type="EMBL" id="KAK4171608.1"/>
    </source>
</evidence>
<organism evidence="2 3">
    <name type="scientific">Triangularia setosa</name>
    <dbReference type="NCBI Taxonomy" id="2587417"/>
    <lineage>
        <taxon>Eukaryota</taxon>
        <taxon>Fungi</taxon>
        <taxon>Dikarya</taxon>
        <taxon>Ascomycota</taxon>
        <taxon>Pezizomycotina</taxon>
        <taxon>Sordariomycetes</taxon>
        <taxon>Sordariomycetidae</taxon>
        <taxon>Sordariales</taxon>
        <taxon>Podosporaceae</taxon>
        <taxon>Triangularia</taxon>
    </lineage>
</organism>
<dbReference type="PANTHER" id="PTHR38166:SF1">
    <property type="entry name" value="C2H2-TYPE DOMAIN-CONTAINING PROTEIN"/>
    <property type="match status" value="1"/>
</dbReference>
<feature type="compositionally biased region" description="Acidic residues" evidence="1">
    <location>
        <begin position="225"/>
        <end position="234"/>
    </location>
</feature>
<gene>
    <name evidence="2" type="ORF">QBC36DRAFT_198965</name>
</gene>
<accession>A0AAN7A2G5</accession>
<evidence type="ECO:0000256" key="1">
    <source>
        <dbReference type="SAM" id="MobiDB-lite"/>
    </source>
</evidence>
<dbReference type="PANTHER" id="PTHR38166">
    <property type="entry name" value="C2H2-TYPE DOMAIN-CONTAINING PROTEIN-RELATED"/>
    <property type="match status" value="1"/>
</dbReference>
<keyword evidence="3" id="KW-1185">Reference proteome</keyword>
<comment type="caution">
    <text evidence="2">The sequence shown here is derived from an EMBL/GenBank/DDBJ whole genome shotgun (WGS) entry which is preliminary data.</text>
</comment>
<feature type="compositionally biased region" description="Polar residues" evidence="1">
    <location>
        <begin position="119"/>
        <end position="133"/>
    </location>
</feature>
<protein>
    <recommendedName>
        <fullName evidence="4">C2H2-type domain-containing protein</fullName>
    </recommendedName>
</protein>
<feature type="region of interest" description="Disordered" evidence="1">
    <location>
        <begin position="104"/>
        <end position="148"/>
    </location>
</feature>
<reference evidence="2" key="2">
    <citation type="submission" date="2023-05" db="EMBL/GenBank/DDBJ databases">
        <authorList>
            <consortium name="Lawrence Berkeley National Laboratory"/>
            <person name="Steindorff A."/>
            <person name="Hensen N."/>
            <person name="Bonometti L."/>
            <person name="Westerberg I."/>
            <person name="Brannstrom I.O."/>
            <person name="Guillou S."/>
            <person name="Cros-Aarteil S."/>
            <person name="Calhoun S."/>
            <person name="Haridas S."/>
            <person name="Kuo A."/>
            <person name="Mondo S."/>
            <person name="Pangilinan J."/>
            <person name="Riley R."/>
            <person name="Labutti K."/>
            <person name="Andreopoulos B."/>
            <person name="Lipzen A."/>
            <person name="Chen C."/>
            <person name="Yanf M."/>
            <person name="Daum C."/>
            <person name="Ng V."/>
            <person name="Clum A."/>
            <person name="Ohm R."/>
            <person name="Martin F."/>
            <person name="Silar P."/>
            <person name="Natvig D."/>
            <person name="Lalanne C."/>
            <person name="Gautier V."/>
            <person name="Ament-Velasquez S.L."/>
            <person name="Kruys A."/>
            <person name="Hutchinson M.I."/>
            <person name="Powell A.J."/>
            <person name="Barry K."/>
            <person name="Miller A.N."/>
            <person name="Grigoriev I.V."/>
            <person name="Debuchy R."/>
            <person name="Gladieux P."/>
            <person name="Thoren M.H."/>
            <person name="Johannesson H."/>
        </authorList>
    </citation>
    <scope>NUCLEOTIDE SEQUENCE</scope>
    <source>
        <strain evidence="2">CBS 892.96</strain>
    </source>
</reference>
<feature type="compositionally biased region" description="Pro residues" evidence="1">
    <location>
        <begin position="240"/>
        <end position="255"/>
    </location>
</feature>
<evidence type="ECO:0008006" key="4">
    <source>
        <dbReference type="Google" id="ProtNLM"/>
    </source>
</evidence>